<dbReference type="HOGENOM" id="CLU_3398972_0_0_0"/>
<keyword evidence="3" id="KW-1185">Reference proteome</keyword>
<evidence type="ECO:0000313" key="2">
    <source>
        <dbReference type="EMBL" id="ACZ41892.1"/>
    </source>
</evidence>
<accession>D1CG36</accession>
<dbReference type="AlphaFoldDB" id="D1CG36"/>
<reference evidence="3" key="1">
    <citation type="journal article" date="2010" name="Stand. Genomic Sci.">
        <title>Complete genome sequence of 'Thermobaculum terrenum' type strain (YNP1).</title>
        <authorList>
            <person name="Kiss H."/>
            <person name="Cleland D."/>
            <person name="Lapidus A."/>
            <person name="Lucas S."/>
            <person name="Glavina Del Rio T."/>
            <person name="Nolan M."/>
            <person name="Tice H."/>
            <person name="Han C."/>
            <person name="Goodwin L."/>
            <person name="Pitluck S."/>
            <person name="Liolios K."/>
            <person name="Ivanova N."/>
            <person name="Mavromatis K."/>
            <person name="Ovchinnikova G."/>
            <person name="Pati A."/>
            <person name="Chen A."/>
            <person name="Palaniappan K."/>
            <person name="Land M."/>
            <person name="Hauser L."/>
            <person name="Chang Y."/>
            <person name="Jeffries C."/>
            <person name="Lu M."/>
            <person name="Brettin T."/>
            <person name="Detter J."/>
            <person name="Goker M."/>
            <person name="Tindall B."/>
            <person name="Beck B."/>
            <person name="McDermott T."/>
            <person name="Woyke T."/>
            <person name="Bristow J."/>
            <person name="Eisen J."/>
            <person name="Markowitz V."/>
            <person name="Hugenholtz P."/>
            <person name="Kyrpides N."/>
            <person name="Klenk H."/>
            <person name="Cheng J."/>
        </authorList>
    </citation>
    <scope>NUCLEOTIDE SEQUENCE [LARGE SCALE GENOMIC DNA]</scope>
    <source>
        <strain evidence="3">ATCC BAA-798 / YNP1</strain>
    </source>
</reference>
<proteinExistence type="predicted"/>
<organism evidence="2 3">
    <name type="scientific">Thermobaculum terrenum (strain ATCC BAA-798 / CCMEE 7001 / YNP1)</name>
    <dbReference type="NCBI Taxonomy" id="525904"/>
    <lineage>
        <taxon>Bacteria</taxon>
        <taxon>Bacillati</taxon>
        <taxon>Chloroflexota</taxon>
        <taxon>Chloroflexia</taxon>
        <taxon>Candidatus Thermobaculales</taxon>
        <taxon>Candidatus Thermobaculaceae</taxon>
        <taxon>Thermobaculum</taxon>
    </lineage>
</organism>
<feature type="transmembrane region" description="Helical" evidence="1">
    <location>
        <begin position="6"/>
        <end position="24"/>
    </location>
</feature>
<name>D1CG36_THET1</name>
<keyword evidence="1" id="KW-0812">Transmembrane</keyword>
<dbReference type="Proteomes" id="UP000000323">
    <property type="component" value="Chromosome 1"/>
</dbReference>
<keyword evidence="1" id="KW-0472">Membrane</keyword>
<keyword evidence="1" id="KW-1133">Transmembrane helix</keyword>
<dbReference type="EMBL" id="CP001825">
    <property type="protein sequence ID" value="ACZ41892.1"/>
    <property type="molecule type" value="Genomic_DNA"/>
</dbReference>
<sequence length="31" mass="3608">MPWDDLIRTLVIALLIFVLTLLIARIRESRG</sequence>
<gene>
    <name evidence="2" type="ordered locus">Tter_0975</name>
</gene>
<evidence type="ECO:0000256" key="1">
    <source>
        <dbReference type="SAM" id="Phobius"/>
    </source>
</evidence>
<dbReference type="KEGG" id="ttr:Tter_0975"/>
<evidence type="ECO:0000313" key="3">
    <source>
        <dbReference type="Proteomes" id="UP000000323"/>
    </source>
</evidence>
<protein>
    <submittedName>
        <fullName evidence="2">Uncharacterized protein</fullName>
    </submittedName>
</protein>